<keyword evidence="2" id="KW-1185">Reference proteome</keyword>
<reference evidence="1 2" key="1">
    <citation type="journal article" date="2013" name="J. Microbiol.">
        <title>Mucilaginibacter ginsenosidivorax sp. nov., with ginsenoside converting activity isolated from sediment.</title>
        <authorList>
            <person name="Kim J.K."/>
            <person name="Choi T.E."/>
            <person name="Liu Q.M."/>
            <person name="Park H.Y."/>
            <person name="Yi T.H."/>
            <person name="Yoon M.H."/>
            <person name="Kim S.C."/>
            <person name="Im W.T."/>
        </authorList>
    </citation>
    <scope>NUCLEOTIDE SEQUENCE [LARGE SCALE GENOMIC DNA]</scope>
    <source>
        <strain evidence="1 2">KHI28</strain>
    </source>
</reference>
<dbReference type="NCBIfam" id="NF047658">
    <property type="entry name" value="HYC_CC_PP"/>
    <property type="match status" value="1"/>
</dbReference>
<name>A0A5B8W5G4_9SPHI</name>
<organism evidence="1 2">
    <name type="scientific">Mucilaginibacter ginsenosidivorax</name>
    <dbReference type="NCBI Taxonomy" id="862126"/>
    <lineage>
        <taxon>Bacteria</taxon>
        <taxon>Pseudomonadati</taxon>
        <taxon>Bacteroidota</taxon>
        <taxon>Sphingobacteriia</taxon>
        <taxon>Sphingobacteriales</taxon>
        <taxon>Sphingobacteriaceae</taxon>
        <taxon>Mucilaginibacter</taxon>
    </lineage>
</organism>
<sequence>MKRTALILITAIYLLSCVGIGVNRFYCCGKLASVTLIYGADDSQAHKKADDSCCKNEKQGFKIKDTHVSASLFTLQALSPVLLPVVNHWISASTVKELPSAIAYQANAPPGSTDIPIYTLNCIYRI</sequence>
<dbReference type="InterPro" id="IPR058512">
    <property type="entry name" value="DUF8199"/>
</dbReference>
<dbReference type="AlphaFoldDB" id="A0A5B8W5G4"/>
<evidence type="ECO:0000313" key="2">
    <source>
        <dbReference type="Proteomes" id="UP000321362"/>
    </source>
</evidence>
<dbReference type="InterPro" id="IPR058060">
    <property type="entry name" value="HYC_CC_PP"/>
</dbReference>
<dbReference type="OrthoDB" id="676308at2"/>
<gene>
    <name evidence="1" type="ORF">FSB76_23705</name>
</gene>
<dbReference type="KEGG" id="mgk:FSB76_23705"/>
<protein>
    <submittedName>
        <fullName evidence="1">Uncharacterized protein</fullName>
    </submittedName>
</protein>
<evidence type="ECO:0000313" key="1">
    <source>
        <dbReference type="EMBL" id="QEC78809.1"/>
    </source>
</evidence>
<accession>A0A5B8W5G4</accession>
<dbReference type="Pfam" id="PF26622">
    <property type="entry name" value="DUF8199"/>
    <property type="match status" value="1"/>
</dbReference>
<dbReference type="RefSeq" id="WP_147057803.1">
    <property type="nucleotide sequence ID" value="NZ_CP042437.1"/>
</dbReference>
<proteinExistence type="predicted"/>
<dbReference type="Proteomes" id="UP000321362">
    <property type="component" value="Chromosome"/>
</dbReference>
<dbReference type="EMBL" id="CP042437">
    <property type="protein sequence ID" value="QEC78809.1"/>
    <property type="molecule type" value="Genomic_DNA"/>
</dbReference>